<dbReference type="InterPro" id="IPR027417">
    <property type="entry name" value="P-loop_NTPase"/>
</dbReference>
<name>A0A7W6WM37_9PROT</name>
<dbReference type="GO" id="GO:0005524">
    <property type="term" value="F:ATP binding"/>
    <property type="evidence" value="ECO:0007669"/>
    <property type="project" value="UniProtKB-KW"/>
</dbReference>
<keyword evidence="5" id="KW-1185">Reference proteome</keyword>
<dbReference type="InterPro" id="IPR050534">
    <property type="entry name" value="Coronavir_polyprotein_1ab"/>
</dbReference>
<protein>
    <submittedName>
        <fullName evidence="4">Exodeoxyribonuclease-5</fullName>
        <ecNumber evidence="4">3.1.11.5</ecNumber>
    </submittedName>
</protein>
<proteinExistence type="predicted"/>
<accession>A0A7W6WM37</accession>
<dbReference type="EC" id="3.1.11.5" evidence="4"/>
<feature type="domain" description="UvrD-like helicase C-terminal" evidence="3">
    <location>
        <begin position="382"/>
        <end position="430"/>
    </location>
</feature>
<organism evidence="4 5">
    <name type="scientific">Roseospira goensis</name>
    <dbReference type="NCBI Taxonomy" id="391922"/>
    <lineage>
        <taxon>Bacteria</taxon>
        <taxon>Pseudomonadati</taxon>
        <taxon>Pseudomonadota</taxon>
        <taxon>Alphaproteobacteria</taxon>
        <taxon>Rhodospirillales</taxon>
        <taxon>Rhodospirillaceae</taxon>
        <taxon>Roseospira</taxon>
    </lineage>
</organism>
<dbReference type="AlphaFoldDB" id="A0A7W6WM37"/>
<keyword evidence="4" id="KW-0378">Hydrolase</keyword>
<dbReference type="EMBL" id="JACIGI010000046">
    <property type="protein sequence ID" value="MBB4287685.1"/>
    <property type="molecule type" value="Genomic_DNA"/>
</dbReference>
<dbReference type="Pfam" id="PF13538">
    <property type="entry name" value="UvrD_C_2"/>
    <property type="match status" value="1"/>
</dbReference>
<reference evidence="4 5" key="1">
    <citation type="submission" date="2020-08" db="EMBL/GenBank/DDBJ databases">
        <title>Genome sequencing of Purple Non-Sulfur Bacteria from various extreme environments.</title>
        <authorList>
            <person name="Mayer M."/>
        </authorList>
    </citation>
    <scope>NUCLEOTIDE SEQUENCE [LARGE SCALE GENOMIC DNA]</scope>
    <source>
        <strain evidence="4 5">JA135</strain>
    </source>
</reference>
<evidence type="ECO:0000313" key="5">
    <source>
        <dbReference type="Proteomes" id="UP000555728"/>
    </source>
</evidence>
<dbReference type="PANTHER" id="PTHR43788:SF6">
    <property type="entry name" value="DNA HELICASE B"/>
    <property type="match status" value="1"/>
</dbReference>
<comment type="caution">
    <text evidence="4">The sequence shown here is derived from an EMBL/GenBank/DDBJ whole genome shotgun (WGS) entry which is preliminary data.</text>
</comment>
<dbReference type="RefSeq" id="WP_184437685.1">
    <property type="nucleotide sequence ID" value="NZ_JACIGI010000046.1"/>
</dbReference>
<keyword evidence="2" id="KW-0067">ATP-binding</keyword>
<dbReference type="GO" id="GO:0008854">
    <property type="term" value="F:exodeoxyribonuclease V activity"/>
    <property type="evidence" value="ECO:0007669"/>
    <property type="project" value="UniProtKB-EC"/>
</dbReference>
<evidence type="ECO:0000256" key="1">
    <source>
        <dbReference type="ARBA" id="ARBA00022741"/>
    </source>
</evidence>
<evidence type="ECO:0000256" key="2">
    <source>
        <dbReference type="ARBA" id="ARBA00022840"/>
    </source>
</evidence>
<dbReference type="CDD" id="cd18809">
    <property type="entry name" value="SF1_C_RecD"/>
    <property type="match status" value="1"/>
</dbReference>
<gene>
    <name evidence="4" type="ORF">GGD88_003440</name>
</gene>
<dbReference type="Proteomes" id="UP000555728">
    <property type="component" value="Unassembled WGS sequence"/>
</dbReference>
<dbReference type="InterPro" id="IPR027785">
    <property type="entry name" value="UvrD-like_helicase_C"/>
</dbReference>
<evidence type="ECO:0000259" key="3">
    <source>
        <dbReference type="Pfam" id="PF13538"/>
    </source>
</evidence>
<sequence>MTITPSDSQAAAIRRIKDWFEHRTDDQQVFRLFGYAGTGKSTVLRFALADLGLDAADAADVVTATFTGKAAMVLRQKGTPAQTIHSLIYSVQEAPEEEIAEAEKTLAQMEGDAMGLAGWDRMDAEAKCEAMRQTIKEMRRPQFRLNPESAAVDAKLIVLDEVSMVGGDMARDLLSYGRPILVLGDPGQLPPIKGEGAFVDAAPDVMLTEVHRQAAESAVIRLATWARQGRPIPMGLHDPMVAKMPFGDLSPEMCLKADQVICGRNDTRVMLNNGIRRVAGRSGVLPAPGEKIICLKNSKAHGVVNGMFLDLEEAIDDAELIFKARLKTEEGDVVGEPNRKGEAPWVPVYKGPFLDHVQLDKDRGSRDWKLLRKIKPLEMVFGYAITCHKAQGSGWRNVIVWDDGLGRTEADRRRWLYTAITRAEEGLVLLS</sequence>
<evidence type="ECO:0000313" key="4">
    <source>
        <dbReference type="EMBL" id="MBB4287685.1"/>
    </source>
</evidence>
<dbReference type="Pfam" id="PF13604">
    <property type="entry name" value="AAA_30"/>
    <property type="match status" value="1"/>
</dbReference>
<dbReference type="PANTHER" id="PTHR43788">
    <property type="entry name" value="DNA2/NAM7 HELICASE FAMILY MEMBER"/>
    <property type="match status" value="1"/>
</dbReference>
<dbReference type="SUPFAM" id="SSF52540">
    <property type="entry name" value="P-loop containing nucleoside triphosphate hydrolases"/>
    <property type="match status" value="1"/>
</dbReference>
<keyword evidence="1" id="KW-0547">Nucleotide-binding</keyword>
<dbReference type="Gene3D" id="3.40.50.300">
    <property type="entry name" value="P-loop containing nucleotide triphosphate hydrolases"/>
    <property type="match status" value="2"/>
</dbReference>
<dbReference type="GO" id="GO:0003678">
    <property type="term" value="F:DNA helicase activity"/>
    <property type="evidence" value="ECO:0007669"/>
    <property type="project" value="UniProtKB-ARBA"/>
</dbReference>